<dbReference type="RefSeq" id="WP_256421481.1">
    <property type="nucleotide sequence ID" value="NZ_JANHDI010000007.1"/>
</dbReference>
<evidence type="ECO:0008006" key="3">
    <source>
        <dbReference type="Google" id="ProtNLM"/>
    </source>
</evidence>
<sequence>MREGDSSGRLIADRAARRPAEDRAQLATSLVEAAVGAMLILSVVAGFLWVPAEQAGTSAETTLDRTAADALAVLDAESPVGEGRSRLSAACRSERAFAVEAGALDDRLDVVLPTSVFGRVETPHGTIGAPKPNGAPSGRAALPTGRCTVTIRVWYV</sequence>
<evidence type="ECO:0000313" key="1">
    <source>
        <dbReference type="EMBL" id="MFD1597702.1"/>
    </source>
</evidence>
<evidence type="ECO:0000313" key="2">
    <source>
        <dbReference type="Proteomes" id="UP001597085"/>
    </source>
</evidence>
<dbReference type="Proteomes" id="UP001597085">
    <property type="component" value="Unassembled WGS sequence"/>
</dbReference>
<comment type="caution">
    <text evidence="1">The sequence shown here is derived from an EMBL/GenBank/DDBJ whole genome shotgun (WGS) entry which is preliminary data.</text>
</comment>
<gene>
    <name evidence="1" type="ORF">ACFSBX_01835</name>
</gene>
<dbReference type="InterPro" id="IPR055686">
    <property type="entry name" value="DUF7262"/>
</dbReference>
<reference evidence="1 2" key="1">
    <citation type="journal article" date="2019" name="Int. J. Syst. Evol. Microbiol.">
        <title>The Global Catalogue of Microorganisms (GCM) 10K type strain sequencing project: providing services to taxonomists for standard genome sequencing and annotation.</title>
        <authorList>
            <consortium name="The Broad Institute Genomics Platform"/>
            <consortium name="The Broad Institute Genome Sequencing Center for Infectious Disease"/>
            <person name="Wu L."/>
            <person name="Ma J."/>
        </authorList>
    </citation>
    <scope>NUCLEOTIDE SEQUENCE [LARGE SCALE GENOMIC DNA]</scope>
    <source>
        <strain evidence="1 2">CGMCC 1.12121</strain>
    </source>
</reference>
<dbReference type="EMBL" id="JBHUDK010000002">
    <property type="protein sequence ID" value="MFD1597702.1"/>
    <property type="molecule type" value="Genomic_DNA"/>
</dbReference>
<keyword evidence="2" id="KW-1185">Reference proteome</keyword>
<accession>A0ABD6CIL8</accession>
<protein>
    <recommendedName>
        <fullName evidence="3">Pilin/flagellin</fullName>
    </recommendedName>
</protein>
<dbReference type="AlphaFoldDB" id="A0ABD6CIL8"/>
<proteinExistence type="predicted"/>
<organism evidence="1 2">
    <name type="scientific">Halobellus rarus</name>
    <dbReference type="NCBI Taxonomy" id="1126237"/>
    <lineage>
        <taxon>Archaea</taxon>
        <taxon>Methanobacteriati</taxon>
        <taxon>Methanobacteriota</taxon>
        <taxon>Stenosarchaea group</taxon>
        <taxon>Halobacteria</taxon>
        <taxon>Halobacteriales</taxon>
        <taxon>Haloferacaceae</taxon>
        <taxon>Halobellus</taxon>
    </lineage>
</organism>
<name>A0ABD6CIL8_9EURY</name>
<dbReference type="Pfam" id="PF23923">
    <property type="entry name" value="DUF7262"/>
    <property type="match status" value="1"/>
</dbReference>